<protein>
    <submittedName>
        <fullName evidence="1">Uncharacterized protein</fullName>
    </submittedName>
</protein>
<gene>
    <name evidence="1" type="ORF">CGS49_10300</name>
</gene>
<sequence>MKLTSAGANKMIKAWNEDLEGLLKKEEAESRTTYGINEEPLPANYDFARMQQQMDALNQKIAVLRHAVNVFNTTTVLEGFGFTIDEALVRMAMLTKKKQRLARMKQVPSLVRTSPGYGSNTPEMTCRNYDAEQVEQEYRRVSDQLTALQLTLDRANLLLEFEVELEG</sequence>
<name>A0ACC9CX43_9FIRM</name>
<comment type="caution">
    <text evidence="1">The sequence shown here is derived from an EMBL/GenBank/DDBJ whole genome shotgun (WGS) entry which is preliminary data.</text>
</comment>
<dbReference type="Proteomes" id="UP000220959">
    <property type="component" value="Unassembled WGS sequence"/>
</dbReference>
<proteinExistence type="predicted"/>
<evidence type="ECO:0000313" key="2">
    <source>
        <dbReference type="Proteomes" id="UP000220959"/>
    </source>
</evidence>
<organism evidence="1 2">
    <name type="scientific">Faecalibacterium langellae</name>
    <dbReference type="NCBI Taxonomy" id="3435293"/>
    <lineage>
        <taxon>Bacteria</taxon>
        <taxon>Bacillati</taxon>
        <taxon>Bacillota</taxon>
        <taxon>Clostridia</taxon>
        <taxon>Eubacteriales</taxon>
        <taxon>Oscillospiraceae</taxon>
        <taxon>Faecalibacterium</taxon>
    </lineage>
</organism>
<accession>A0ACC9CX43</accession>
<evidence type="ECO:0000313" key="1">
    <source>
        <dbReference type="EMBL" id="PDX60391.1"/>
    </source>
</evidence>
<dbReference type="EMBL" id="NMTR01000021">
    <property type="protein sequence ID" value="PDX60391.1"/>
    <property type="molecule type" value="Genomic_DNA"/>
</dbReference>
<reference evidence="1 2" key="1">
    <citation type="journal article" date="2017" name="Front. Microbiol.">
        <title>New Insights into the Diversity of the Genus Faecalibacterium.</title>
        <authorList>
            <person name="Benevides L."/>
            <person name="Burman S."/>
            <person name="Martin R."/>
            <person name="Robert V."/>
            <person name="Thomas M."/>
            <person name="Miquel S."/>
            <person name="Chain F."/>
            <person name="Sokol H."/>
            <person name="Bermudez-Humaran L.G."/>
            <person name="Morrison M."/>
            <person name="Langella P."/>
            <person name="Azevedo V.A."/>
            <person name="Chatel J.M."/>
            <person name="Soares S."/>
        </authorList>
    </citation>
    <scope>NUCLEOTIDE SEQUENCE [LARGE SCALE GENOMIC DNA]</scope>
    <source>
        <strain evidence="2">CNCM I-4541</strain>
    </source>
</reference>
<keyword evidence="2" id="KW-1185">Reference proteome</keyword>